<keyword evidence="13" id="KW-1185">Reference proteome</keyword>
<dbReference type="Pfam" id="PF00400">
    <property type="entry name" value="WD40"/>
    <property type="match status" value="4"/>
</dbReference>
<feature type="compositionally biased region" description="Low complexity" evidence="8">
    <location>
        <begin position="61"/>
        <end position="83"/>
    </location>
</feature>
<feature type="domain" description="BEACH-type PH" evidence="11">
    <location>
        <begin position="1006"/>
        <end position="1126"/>
    </location>
</feature>
<evidence type="ECO:0000313" key="12">
    <source>
        <dbReference type="EMBL" id="KAB0397763.1"/>
    </source>
</evidence>
<sequence>MQDIRSPEGSQYSSHPPMAAMRPRGQPAELRQQPGMLQHGQLTTINQSQLSAQLGLNMGGSSVPHSSPSPPGSKSATPSPSSSVHEDEGDDTSKVNGGEKRPASDMGKKPKTPKKKKKKDPNEPQKPVSAYALFFRDTQAAIKGQSPNATFGEVSKIVASMWDGLGEEQKQVYKKKTEAAKKEYLKQLAAYRASLVSKSYSEPVDVKTSQPPQLINSKPPSISPPLHQHLNMQQPLGTQLPMQVQPALHSPTMQQGFNLPPDYQTIINPTSTAAQVVTQAMEYVRSGCRNPPAQPVEWNDYCSSGTENCPKSRIGSKTKQMGPYLKEKGPSTEERSLTDKFPNLHTRLLLVQRAWEPPDITVPKEGGWELREGGTGTCPISHRLGKGPTVDPPKPKSGLGKSFIQEERKNGLSKCDCSFRVVLQNTLIYKAILAVELGRKKEEEQRREGAMPSRTPNLPQKSPADFHLHPADQNNVTGLSLDVHCPLNKTRVLFMTCSKARRLGSNNLKQSRQNSAMLSPAMKQLMLVHVSLFRHSPNANLTPKAATKRVPTASYQKSNMGSSYWQLYSRFLNGPTLQMEIGRPKLSERLLKGQMLFEKQMQRNGPESPELPPAVLELLGFASPWPDTPGHLLPSGSELPHLFCRMANIIARERLAVANLLEERCFTSNEKPDLGEIPPLFHMAIHLPSPERPGYFAGADHRVLKSLVKGQFDMNAKIIWANHIVAQLFYNRNWDRQRIKQYLNPVWRGVQRHTVNALVAPRWPHRTAGQSVFQVEPPTRFLREGSPHWGPHMLWGKLTPTFNYRDGLRLNPMDDSISFDKVFDIQREWCGGTTAVFFLDDLEIEIVEACPHWKRHTANHIQHKGSQNERKIRGSLKICSKSVIFEPDAISQPIIKIPLRDCIKIGKHGENGANRHFAKAISGGISLIFSQVYFIKEHNIVAPYKIERGRMEYVFELDVSGKVEDVVETLLQLHRASCLDKLGDQTAMITAILQSRLARTSFDKNSVSEKLHMECKAEMVTPLVTNPGHACITDTTLYFQPLNGYPVSSLQASGGLLGYSRLRLQALFPKPMVQITLHDIRRIYKRRHGLMPLGLEVFCTEDDLCSDVYLKFYERQDRDDLYFYIATYLEHHVAERTAEGYTLQWQRGLLSNYQYLLHLNTLADRSCNDLSQYPVFPWIVSDYSSSELDLSNPGTFRDLSKPVGALNKERLERLLTRYQEMPEPKFMYGSHYSSPGYVLFYLVRIAPEYMLCLQNGRFDNADRMFNSIAETWKNCLDGATDFKELIPEFYGDDVSFLVNSLKLDLGKRQGGQMVDDVELPPWARSPEDFLQKSRDALESDYVSEHLHEWIDLVFGYKQKGRDAVGAHNVFHPLTYEGGVDLNSTEDPDEKVAVLTQILEFGQTPKQLFVTPHPRRITPKFKRLLQPSSYNASTADSPGEESFEDLTEESRTLAWSNITRLQLHEQHKIHKEAVTGIAVSRSGSSVFTTSQDSTLKMFSKESKMLQRSISFSNMALSSCLLLPGDATVVSSSWDNNVYVSVRAPSRFHTQCSSLYFYSIAFGRRQDTLMGHDDAVSKICWHDNRLYSASWDSTVWSGVPAEMPGSRRHQFDLLAELEHDVSVDTISLSAASTLLVSGTKEGTVTIWDLTAATVLHQIPCHSGTVCDTAFSPDSRHVLSAGEDGCLNVVDVQTGMLISSLTSDEPQRCFLWDGNSVLSGSQSGELLVWDLLGGKIRERIQGHTGKLSAADLPPPNLLFPPVDVPFSSRKLPVCALCRGRSPPDPGWPGHLHLLGAVTCMWMNEQCSRVITGGEDRQIMFWKLQC</sequence>
<comment type="subcellular location">
    <subcellularLocation>
        <location evidence="1">Nucleus</location>
    </subcellularLocation>
</comment>
<feature type="compositionally biased region" description="Polar residues" evidence="8">
    <location>
        <begin position="40"/>
        <end position="54"/>
    </location>
</feature>
<dbReference type="Pfam" id="PF02138">
    <property type="entry name" value="Beach"/>
    <property type="match status" value="1"/>
</dbReference>
<evidence type="ECO:0000256" key="8">
    <source>
        <dbReference type="SAM" id="MobiDB-lite"/>
    </source>
</evidence>
<dbReference type="SMART" id="SM01026">
    <property type="entry name" value="Beach"/>
    <property type="match status" value="1"/>
</dbReference>
<feature type="region of interest" description="Disordered" evidence="8">
    <location>
        <begin position="1"/>
        <end position="128"/>
    </location>
</feature>
<evidence type="ECO:0000259" key="11">
    <source>
        <dbReference type="PROSITE" id="PS51783"/>
    </source>
</evidence>
<dbReference type="Pfam" id="PF25400">
    <property type="entry name" value="PH_FAN"/>
    <property type="match status" value="1"/>
</dbReference>
<dbReference type="SMART" id="SM00398">
    <property type="entry name" value="HMG"/>
    <property type="match status" value="1"/>
</dbReference>
<dbReference type="PROSITE" id="PS50294">
    <property type="entry name" value="WD_REPEATS_REGION"/>
    <property type="match status" value="1"/>
</dbReference>
<dbReference type="SUPFAM" id="SSF81837">
    <property type="entry name" value="BEACH domain"/>
    <property type="match status" value="1"/>
</dbReference>
<dbReference type="FunFam" id="1.10.30.10:FF:000005">
    <property type="entry name" value="TOX high mobility group box family member 3"/>
    <property type="match status" value="1"/>
</dbReference>
<dbReference type="Gene3D" id="1.10.30.10">
    <property type="entry name" value="High mobility group box domain"/>
    <property type="match status" value="1"/>
</dbReference>
<dbReference type="FunFam" id="1.10.1540.10:FF:000001">
    <property type="entry name" value="neurobeachin isoform X1"/>
    <property type="match status" value="1"/>
</dbReference>
<keyword evidence="4 7" id="KW-0238">DNA-binding</keyword>
<evidence type="ECO:0000313" key="13">
    <source>
        <dbReference type="Proteomes" id="UP000437017"/>
    </source>
</evidence>
<dbReference type="PROSITE" id="PS50082">
    <property type="entry name" value="WD_REPEATS_2"/>
    <property type="match status" value="2"/>
</dbReference>
<dbReference type="PANTHER" id="PTHR13743">
    <property type="entry name" value="BEIGE/BEACH-RELATED"/>
    <property type="match status" value="1"/>
</dbReference>
<evidence type="ECO:0000259" key="10">
    <source>
        <dbReference type="PROSITE" id="PS50197"/>
    </source>
</evidence>
<protein>
    <recommendedName>
        <fullName evidence="14">HMG box domain-containing protein</fullName>
    </recommendedName>
</protein>
<dbReference type="InterPro" id="IPR057496">
    <property type="entry name" value="FAN-like_PH"/>
</dbReference>
<dbReference type="InterPro" id="IPR011993">
    <property type="entry name" value="PH-like_dom_sf"/>
</dbReference>
<feature type="compositionally biased region" description="Basic and acidic residues" evidence="8">
    <location>
        <begin position="325"/>
        <end position="337"/>
    </location>
</feature>
<dbReference type="InterPro" id="IPR009071">
    <property type="entry name" value="HMG_box_dom"/>
</dbReference>
<feature type="region of interest" description="Disordered" evidence="8">
    <location>
        <begin position="377"/>
        <end position="396"/>
    </location>
</feature>
<proteinExistence type="predicted"/>
<dbReference type="InterPro" id="IPR036372">
    <property type="entry name" value="BEACH_dom_sf"/>
</dbReference>
<dbReference type="InterPro" id="IPR036910">
    <property type="entry name" value="HMG_box_dom_sf"/>
</dbReference>
<feature type="compositionally biased region" description="Basic residues" evidence="8">
    <location>
        <begin position="109"/>
        <end position="119"/>
    </location>
</feature>
<dbReference type="SMART" id="SM00320">
    <property type="entry name" value="WD40"/>
    <property type="match status" value="7"/>
</dbReference>
<dbReference type="PROSITE" id="PS51783">
    <property type="entry name" value="PH_BEACH"/>
    <property type="match status" value="1"/>
</dbReference>
<dbReference type="InterPro" id="IPR050865">
    <property type="entry name" value="BEACH_Domain"/>
</dbReference>
<dbReference type="Gene3D" id="2.130.10.10">
    <property type="entry name" value="YVTN repeat-like/Quinoprotein amine dehydrogenase"/>
    <property type="match status" value="2"/>
</dbReference>
<dbReference type="FunFam" id="2.130.10.10:FF:000336">
    <property type="entry name" value="Neutral sphingomyelinase activation-associated factor"/>
    <property type="match status" value="1"/>
</dbReference>
<dbReference type="Pfam" id="PF00505">
    <property type="entry name" value="HMG_box"/>
    <property type="match status" value="1"/>
</dbReference>
<dbReference type="Gene3D" id="2.30.29.30">
    <property type="entry name" value="Pleckstrin-homology domain (PH domain)/Phosphotyrosine-binding domain (PTB)"/>
    <property type="match status" value="1"/>
</dbReference>
<comment type="caution">
    <text evidence="12">The sequence shown here is derived from an EMBL/GenBank/DDBJ whole genome shotgun (WGS) entry which is preliminary data.</text>
</comment>
<dbReference type="CDD" id="cd21995">
    <property type="entry name" value="HMG-box_TOX-like"/>
    <property type="match status" value="1"/>
</dbReference>
<keyword evidence="5 7" id="KW-0539">Nucleus</keyword>
<evidence type="ECO:0000256" key="1">
    <source>
        <dbReference type="ARBA" id="ARBA00004123"/>
    </source>
</evidence>
<dbReference type="EMBL" id="SGJD01001897">
    <property type="protein sequence ID" value="KAB0397763.1"/>
    <property type="molecule type" value="Genomic_DNA"/>
</dbReference>
<evidence type="ECO:0008006" key="14">
    <source>
        <dbReference type="Google" id="ProtNLM"/>
    </source>
</evidence>
<evidence type="ECO:0000259" key="9">
    <source>
        <dbReference type="PROSITE" id="PS50118"/>
    </source>
</evidence>
<dbReference type="InterPro" id="IPR004182">
    <property type="entry name" value="GRAM"/>
</dbReference>
<evidence type="ECO:0000256" key="2">
    <source>
        <dbReference type="ARBA" id="ARBA00022574"/>
    </source>
</evidence>
<feature type="DNA-binding region" description="HMG box" evidence="7">
    <location>
        <begin position="124"/>
        <end position="192"/>
    </location>
</feature>
<evidence type="ECO:0000256" key="5">
    <source>
        <dbReference type="ARBA" id="ARBA00023242"/>
    </source>
</evidence>
<dbReference type="SUPFAM" id="SSF47095">
    <property type="entry name" value="HMG-box"/>
    <property type="match status" value="1"/>
</dbReference>
<gene>
    <name evidence="12" type="ORF">E2I00_009863</name>
</gene>
<keyword evidence="3" id="KW-0677">Repeat</keyword>
<dbReference type="InterPro" id="IPR000409">
    <property type="entry name" value="BEACH_dom"/>
</dbReference>
<organism evidence="12 13">
    <name type="scientific">Balaenoptera physalus</name>
    <name type="common">Fin whale</name>
    <name type="synonym">Balaena physalus</name>
    <dbReference type="NCBI Taxonomy" id="9770"/>
    <lineage>
        <taxon>Eukaryota</taxon>
        <taxon>Metazoa</taxon>
        <taxon>Chordata</taxon>
        <taxon>Craniata</taxon>
        <taxon>Vertebrata</taxon>
        <taxon>Euteleostomi</taxon>
        <taxon>Mammalia</taxon>
        <taxon>Eutheria</taxon>
        <taxon>Laurasiatheria</taxon>
        <taxon>Artiodactyla</taxon>
        <taxon>Whippomorpha</taxon>
        <taxon>Cetacea</taxon>
        <taxon>Mysticeti</taxon>
        <taxon>Balaenopteridae</taxon>
        <taxon>Balaenoptera</taxon>
    </lineage>
</organism>
<dbReference type="PROSITE" id="PS50197">
    <property type="entry name" value="BEACH"/>
    <property type="match status" value="1"/>
</dbReference>
<dbReference type="Proteomes" id="UP000437017">
    <property type="component" value="Unassembled WGS sequence"/>
</dbReference>
<dbReference type="InterPro" id="IPR001680">
    <property type="entry name" value="WD40_rpt"/>
</dbReference>
<feature type="domain" description="BEACH" evidence="10">
    <location>
        <begin position="1130"/>
        <end position="1415"/>
    </location>
</feature>
<dbReference type="InterPro" id="IPR036322">
    <property type="entry name" value="WD40_repeat_dom_sf"/>
</dbReference>
<dbReference type="SUPFAM" id="SSF50978">
    <property type="entry name" value="WD40 repeat-like"/>
    <property type="match status" value="1"/>
</dbReference>
<keyword evidence="2 6" id="KW-0853">WD repeat</keyword>
<reference evidence="12 13" key="1">
    <citation type="journal article" date="2019" name="PLoS ONE">
        <title>Genomic analyses reveal an absence of contemporary introgressive admixture between fin whales and blue whales, despite known hybrids.</title>
        <authorList>
            <person name="Westbury M.V."/>
            <person name="Petersen B."/>
            <person name="Lorenzen E.D."/>
        </authorList>
    </citation>
    <scope>NUCLEOTIDE SEQUENCE [LARGE SCALE GENOMIC DNA]</scope>
    <source>
        <strain evidence="12">FinWhale-01</strain>
    </source>
</reference>
<dbReference type="GO" id="GO:0003677">
    <property type="term" value="F:DNA binding"/>
    <property type="evidence" value="ECO:0007669"/>
    <property type="project" value="UniProtKB-UniRule"/>
</dbReference>
<name>A0A643CC44_BALPH</name>
<dbReference type="InterPro" id="IPR015943">
    <property type="entry name" value="WD40/YVTN_repeat-like_dom_sf"/>
</dbReference>
<feature type="region of interest" description="Disordered" evidence="8">
    <location>
        <begin position="313"/>
        <end position="337"/>
    </location>
</feature>
<evidence type="ECO:0000256" key="4">
    <source>
        <dbReference type="ARBA" id="ARBA00023125"/>
    </source>
</evidence>
<dbReference type="SUPFAM" id="SSF50729">
    <property type="entry name" value="PH domain-like"/>
    <property type="match status" value="1"/>
</dbReference>
<feature type="repeat" description="WD" evidence="6">
    <location>
        <begin position="1614"/>
        <end position="1655"/>
    </location>
</feature>
<evidence type="ECO:0000256" key="3">
    <source>
        <dbReference type="ARBA" id="ARBA00022737"/>
    </source>
</evidence>
<feature type="compositionally biased region" description="Basic and acidic residues" evidence="8">
    <location>
        <begin position="91"/>
        <end position="108"/>
    </location>
</feature>
<dbReference type="Pfam" id="PF02893">
    <property type="entry name" value="GRAM"/>
    <property type="match status" value="1"/>
</dbReference>
<dbReference type="CDD" id="cd06071">
    <property type="entry name" value="Beach"/>
    <property type="match status" value="1"/>
</dbReference>
<dbReference type="Gene3D" id="1.10.1540.10">
    <property type="entry name" value="BEACH domain"/>
    <property type="match status" value="1"/>
</dbReference>
<feature type="domain" description="HMG box" evidence="9">
    <location>
        <begin position="124"/>
        <end position="192"/>
    </location>
</feature>
<dbReference type="SMART" id="SM00568">
    <property type="entry name" value="GRAM"/>
    <property type="match status" value="1"/>
</dbReference>
<dbReference type="GO" id="GO:0005634">
    <property type="term" value="C:nucleus"/>
    <property type="evidence" value="ECO:0007669"/>
    <property type="project" value="UniProtKB-SubCell"/>
</dbReference>
<dbReference type="InterPro" id="IPR023362">
    <property type="entry name" value="PH-BEACH_dom"/>
</dbReference>
<accession>A0A643CC44</accession>
<feature type="repeat" description="WD" evidence="6">
    <location>
        <begin position="1656"/>
        <end position="1697"/>
    </location>
</feature>
<dbReference type="OrthoDB" id="26681at2759"/>
<dbReference type="PROSITE" id="PS50118">
    <property type="entry name" value="HMG_BOX_2"/>
    <property type="match status" value="1"/>
</dbReference>
<dbReference type="PANTHER" id="PTHR13743:SF123">
    <property type="entry name" value="PROTEIN FAN"/>
    <property type="match status" value="1"/>
</dbReference>
<evidence type="ECO:0000256" key="6">
    <source>
        <dbReference type="PROSITE-ProRule" id="PRU00221"/>
    </source>
</evidence>
<evidence type="ECO:0000256" key="7">
    <source>
        <dbReference type="PROSITE-ProRule" id="PRU00267"/>
    </source>
</evidence>